<keyword evidence="5" id="KW-1185">Reference proteome</keyword>
<accession>A0A915HX77</accession>
<dbReference type="WBParaSite" id="nRc.2.0.1.t06033-RA">
    <property type="protein sequence ID" value="nRc.2.0.1.t06033-RA"/>
    <property type="gene ID" value="nRc.2.0.1.g06033"/>
</dbReference>
<keyword evidence="4" id="KW-0472">Membrane</keyword>
<comment type="subcellular location">
    <subcellularLocation>
        <location evidence="1">Membrane</location>
        <topology evidence="1">Multi-pass membrane protein</topology>
    </subcellularLocation>
</comment>
<evidence type="ECO:0000313" key="6">
    <source>
        <dbReference type="WBParaSite" id="nRc.2.0.1.t06033-RA"/>
    </source>
</evidence>
<name>A0A915HX77_ROMCU</name>
<protein>
    <submittedName>
        <fullName evidence="6">Uncharacterized protein</fullName>
    </submittedName>
</protein>
<evidence type="ECO:0000256" key="4">
    <source>
        <dbReference type="ARBA" id="ARBA00023136"/>
    </source>
</evidence>
<evidence type="ECO:0000256" key="3">
    <source>
        <dbReference type="ARBA" id="ARBA00022989"/>
    </source>
</evidence>
<sequence>AVAFLARLTLDDAGDGTLQQRLAIQRQHKRSASVVLVESLALPLVSRLLGDLLFKTRTANVFYRTALGAAAFLTLRCVCRVYLNYRQLGRQTKRQILDYYNGGHSRQGSATIN</sequence>
<dbReference type="GO" id="GO:0016020">
    <property type="term" value="C:membrane"/>
    <property type="evidence" value="ECO:0007669"/>
    <property type="project" value="UniProtKB-SubCell"/>
</dbReference>
<evidence type="ECO:0000256" key="2">
    <source>
        <dbReference type="ARBA" id="ARBA00022692"/>
    </source>
</evidence>
<dbReference type="Proteomes" id="UP000887565">
    <property type="component" value="Unplaced"/>
</dbReference>
<dbReference type="PANTHER" id="PTHR46283">
    <property type="entry name" value="E3 UBIQUITIN-PROTEIN LIGASE MARCH5"/>
    <property type="match status" value="1"/>
</dbReference>
<keyword evidence="2" id="KW-0812">Transmembrane</keyword>
<evidence type="ECO:0000256" key="1">
    <source>
        <dbReference type="ARBA" id="ARBA00004141"/>
    </source>
</evidence>
<evidence type="ECO:0000313" key="5">
    <source>
        <dbReference type="Proteomes" id="UP000887565"/>
    </source>
</evidence>
<reference evidence="6" key="1">
    <citation type="submission" date="2022-11" db="UniProtKB">
        <authorList>
            <consortium name="WormBaseParasite"/>
        </authorList>
    </citation>
    <scope>IDENTIFICATION</scope>
</reference>
<dbReference type="AlphaFoldDB" id="A0A915HX77"/>
<keyword evidence="3" id="KW-1133">Transmembrane helix</keyword>
<organism evidence="5 6">
    <name type="scientific">Romanomermis culicivorax</name>
    <name type="common">Nematode worm</name>
    <dbReference type="NCBI Taxonomy" id="13658"/>
    <lineage>
        <taxon>Eukaryota</taxon>
        <taxon>Metazoa</taxon>
        <taxon>Ecdysozoa</taxon>
        <taxon>Nematoda</taxon>
        <taxon>Enoplea</taxon>
        <taxon>Dorylaimia</taxon>
        <taxon>Mermithida</taxon>
        <taxon>Mermithoidea</taxon>
        <taxon>Mermithidae</taxon>
        <taxon>Romanomermis</taxon>
    </lineage>
</organism>
<proteinExistence type="predicted"/>